<sequence>MQPLAYRMRPKNFDDVYGQDHLVGSNGVLTKMLEKNKYLSFILYGLPGTGKTTIAMLFSEKSQLDTYFFNASTDNKSRLVDILNTTTYHNVLLVIDEIHRMKKDIQDYLLPFMENGKAVVIGMTTVNPYQSINAAIRSRCHLYEVRSLLDEDIKKALLKSVHSLEVDIKVKPEALDTIIRFSNFEIRSALNLLEAASLVLNDGDTLTSNIVRSVAGKAQLALDGGEDHFYDNLSALQKSIRGSDVDAGLHYLARLITLGDLEIIYRRLIVIAYEDIGLANPTMGQKVLAACEAAKMLGMPEARIPLANIVIDLSLSPKSNSAYTALDKAIDDFSNGHAGKIPNQALNREIKKDPSIYHYPHDDVNSLNSQRYIPDNLLSKHYYVPKEESAYEKALSERKKLIDKVKHIK</sequence>
<dbReference type="RefSeq" id="WP_026660538.1">
    <property type="nucleotide sequence ID" value="NC_022538.1"/>
</dbReference>
<dbReference type="EMBL" id="FO681347">
    <property type="protein sequence ID" value="CCV64549.1"/>
    <property type="molecule type" value="Genomic_DNA"/>
</dbReference>
<dbReference type="FunFam" id="1.20.272.10:FF:000001">
    <property type="entry name" value="Putative AAA family ATPase"/>
    <property type="match status" value="1"/>
</dbReference>
<name>U4KL13_ALTPJ</name>
<feature type="domain" description="AAA+ ATPase" evidence="3">
    <location>
        <begin position="37"/>
        <end position="148"/>
    </location>
</feature>
<dbReference type="GO" id="GO:0017116">
    <property type="term" value="F:single-stranded DNA helicase activity"/>
    <property type="evidence" value="ECO:0007669"/>
    <property type="project" value="TreeGrafter"/>
</dbReference>
<dbReference type="InterPro" id="IPR008824">
    <property type="entry name" value="RuvB-like_N"/>
</dbReference>
<dbReference type="CDD" id="cd00009">
    <property type="entry name" value="AAA"/>
    <property type="match status" value="1"/>
</dbReference>
<keyword evidence="1" id="KW-0547">Nucleotide-binding</keyword>
<organism evidence="4 5">
    <name type="scientific">Alteracholeplasma palmae (strain ATCC 49389 / J233)</name>
    <name type="common">Acholeplasma palmae</name>
    <dbReference type="NCBI Taxonomy" id="1318466"/>
    <lineage>
        <taxon>Bacteria</taxon>
        <taxon>Bacillati</taxon>
        <taxon>Mycoplasmatota</taxon>
        <taxon>Mollicutes</taxon>
        <taxon>Acholeplasmatales</taxon>
        <taxon>Acholeplasmataceae</taxon>
        <taxon>Acholeplasma</taxon>
    </lineage>
</organism>
<dbReference type="AlphaFoldDB" id="U4KL13"/>
<evidence type="ECO:0000256" key="2">
    <source>
        <dbReference type="ARBA" id="ARBA00022840"/>
    </source>
</evidence>
<evidence type="ECO:0000313" key="5">
    <source>
        <dbReference type="Proteomes" id="UP000032740"/>
    </source>
</evidence>
<dbReference type="GO" id="GO:0006310">
    <property type="term" value="P:DNA recombination"/>
    <property type="evidence" value="ECO:0007669"/>
    <property type="project" value="InterPro"/>
</dbReference>
<evidence type="ECO:0000259" key="3">
    <source>
        <dbReference type="SMART" id="SM00382"/>
    </source>
</evidence>
<keyword evidence="4" id="KW-0378">Hydrolase</keyword>
<dbReference type="STRING" id="1318466.BN85409720"/>
<dbReference type="OrthoDB" id="9778364at2"/>
<dbReference type="InterPro" id="IPR021886">
    <property type="entry name" value="MgsA_C"/>
</dbReference>
<proteinExistence type="predicted"/>
<accession>U4KL13</accession>
<dbReference type="GO" id="GO:0006261">
    <property type="term" value="P:DNA-templated DNA replication"/>
    <property type="evidence" value="ECO:0007669"/>
    <property type="project" value="TreeGrafter"/>
</dbReference>
<dbReference type="Gene3D" id="1.10.8.60">
    <property type="match status" value="1"/>
</dbReference>
<dbReference type="GO" id="GO:0003677">
    <property type="term" value="F:DNA binding"/>
    <property type="evidence" value="ECO:0007669"/>
    <property type="project" value="InterPro"/>
</dbReference>
<keyword evidence="2" id="KW-0067">ATP-binding</keyword>
<dbReference type="HOGENOM" id="CLU_017985_1_2_14"/>
<dbReference type="Pfam" id="PF12002">
    <property type="entry name" value="MgsA_C"/>
    <property type="match status" value="1"/>
</dbReference>
<dbReference type="GO" id="GO:0005524">
    <property type="term" value="F:ATP binding"/>
    <property type="evidence" value="ECO:0007669"/>
    <property type="project" value="UniProtKB-KW"/>
</dbReference>
<dbReference type="Pfam" id="PF05496">
    <property type="entry name" value="RuvB_N"/>
    <property type="match status" value="1"/>
</dbReference>
<dbReference type="PANTHER" id="PTHR13779">
    <property type="entry name" value="WERNER HELICASE-INTERACTING PROTEIN 1 FAMILY MEMBER"/>
    <property type="match status" value="1"/>
</dbReference>
<dbReference type="InterPro" id="IPR003593">
    <property type="entry name" value="AAA+_ATPase"/>
</dbReference>
<dbReference type="Pfam" id="PF16193">
    <property type="entry name" value="AAA_assoc_2"/>
    <property type="match status" value="1"/>
</dbReference>
<dbReference type="SMART" id="SM00382">
    <property type="entry name" value="AAA"/>
    <property type="match status" value="1"/>
</dbReference>
<dbReference type="CDD" id="cd18139">
    <property type="entry name" value="HLD_clamp_RarA"/>
    <property type="match status" value="1"/>
</dbReference>
<dbReference type="Gene3D" id="3.40.50.300">
    <property type="entry name" value="P-loop containing nucleotide triphosphate hydrolases"/>
    <property type="match status" value="1"/>
</dbReference>
<protein>
    <submittedName>
        <fullName evidence="4">Holliday junction DNA helicase-like ATPase</fullName>
    </submittedName>
</protein>
<dbReference type="InterPro" id="IPR027417">
    <property type="entry name" value="P-loop_NTPase"/>
</dbReference>
<evidence type="ECO:0000256" key="1">
    <source>
        <dbReference type="ARBA" id="ARBA00022741"/>
    </source>
</evidence>
<evidence type="ECO:0000313" key="4">
    <source>
        <dbReference type="EMBL" id="CCV64549.1"/>
    </source>
</evidence>
<keyword evidence="4" id="KW-0347">Helicase</keyword>
<gene>
    <name evidence="4" type="ORF">BN85409720</name>
</gene>
<keyword evidence="5" id="KW-1185">Reference proteome</keyword>
<dbReference type="InterPro" id="IPR008921">
    <property type="entry name" value="DNA_pol3_clamp-load_cplx_C"/>
</dbReference>
<dbReference type="GO" id="GO:0008047">
    <property type="term" value="F:enzyme activator activity"/>
    <property type="evidence" value="ECO:0007669"/>
    <property type="project" value="TreeGrafter"/>
</dbReference>
<dbReference type="SUPFAM" id="SSF52540">
    <property type="entry name" value="P-loop containing nucleoside triphosphate hydrolases"/>
    <property type="match status" value="1"/>
</dbReference>
<dbReference type="GO" id="GO:0000731">
    <property type="term" value="P:DNA synthesis involved in DNA repair"/>
    <property type="evidence" value="ECO:0007669"/>
    <property type="project" value="TreeGrafter"/>
</dbReference>
<dbReference type="Proteomes" id="UP000032740">
    <property type="component" value="Chromosome"/>
</dbReference>
<dbReference type="GO" id="GO:0009378">
    <property type="term" value="F:four-way junction helicase activity"/>
    <property type="evidence" value="ECO:0007669"/>
    <property type="project" value="InterPro"/>
</dbReference>
<dbReference type="KEGG" id="apal:BN85409720"/>
<dbReference type="SUPFAM" id="SSF48019">
    <property type="entry name" value="post-AAA+ oligomerization domain-like"/>
    <property type="match status" value="1"/>
</dbReference>
<dbReference type="Gene3D" id="1.20.272.10">
    <property type="match status" value="1"/>
</dbReference>
<dbReference type="Gene3D" id="1.10.3710.10">
    <property type="entry name" value="DNA polymerase III clamp loader subunits, C-terminal domain"/>
    <property type="match status" value="1"/>
</dbReference>
<dbReference type="PANTHER" id="PTHR13779:SF7">
    <property type="entry name" value="ATPASE WRNIP1"/>
    <property type="match status" value="1"/>
</dbReference>
<dbReference type="InterPro" id="IPR051314">
    <property type="entry name" value="AAA_ATPase_RarA/MGS1/WRNIP1"/>
</dbReference>
<reference evidence="4 5" key="1">
    <citation type="journal article" date="2013" name="J. Mol. Microbiol. Biotechnol.">
        <title>Analysis of the Complete Genomes of Acholeplasma brassicae , A. palmae and A. laidlawii and Their Comparison to the Obligate Parasites from ' Candidatus Phytoplasma'.</title>
        <authorList>
            <person name="Kube M."/>
            <person name="Siewert C."/>
            <person name="Migdoll A.M."/>
            <person name="Duduk B."/>
            <person name="Holz S."/>
            <person name="Rabus R."/>
            <person name="Seemuller E."/>
            <person name="Mitrovic J."/>
            <person name="Muller I."/>
            <person name="Buttner C."/>
            <person name="Reinhardt R."/>
        </authorList>
    </citation>
    <scope>NUCLEOTIDE SEQUENCE [LARGE SCALE GENOMIC DNA]</scope>
    <source>
        <strain evidence="4 5">J233</strain>
    </source>
</reference>
<dbReference type="InterPro" id="IPR032423">
    <property type="entry name" value="AAA_assoc_2"/>
</dbReference>